<accession>A0ABR1FU66</accession>
<proteinExistence type="predicted"/>
<name>A0ABR1FU66_AURAN</name>
<gene>
    <name evidence="1" type="ORF">SO694_0002126</name>
</gene>
<comment type="caution">
    <text evidence="1">The sequence shown here is derived from an EMBL/GenBank/DDBJ whole genome shotgun (WGS) entry which is preliminary data.</text>
</comment>
<protein>
    <submittedName>
        <fullName evidence="1">Uncharacterized protein</fullName>
    </submittedName>
</protein>
<evidence type="ECO:0000313" key="2">
    <source>
        <dbReference type="Proteomes" id="UP001363151"/>
    </source>
</evidence>
<keyword evidence="2" id="KW-1185">Reference proteome</keyword>
<sequence length="86" mass="9494">MVAWQLGPRGGCIYWAAQLLRHHMQITPASNRDWPCVQWASSDRPIWPIVRSLADMSRELCVSHGVTVVRGLPAREAASSAGVRGD</sequence>
<dbReference type="Proteomes" id="UP001363151">
    <property type="component" value="Unassembled WGS sequence"/>
</dbReference>
<dbReference type="EMBL" id="JBBJCI010000228">
    <property type="protein sequence ID" value="KAK7238701.1"/>
    <property type="molecule type" value="Genomic_DNA"/>
</dbReference>
<organism evidence="1 2">
    <name type="scientific">Aureococcus anophagefferens</name>
    <name type="common">Harmful bloom alga</name>
    <dbReference type="NCBI Taxonomy" id="44056"/>
    <lineage>
        <taxon>Eukaryota</taxon>
        <taxon>Sar</taxon>
        <taxon>Stramenopiles</taxon>
        <taxon>Ochrophyta</taxon>
        <taxon>Pelagophyceae</taxon>
        <taxon>Pelagomonadales</taxon>
        <taxon>Pelagomonadaceae</taxon>
        <taxon>Aureococcus</taxon>
    </lineage>
</organism>
<evidence type="ECO:0000313" key="1">
    <source>
        <dbReference type="EMBL" id="KAK7238701.1"/>
    </source>
</evidence>
<reference evidence="1 2" key="1">
    <citation type="submission" date="2024-03" db="EMBL/GenBank/DDBJ databases">
        <title>Aureococcus anophagefferens CCMP1851 and Kratosvirus quantuckense: Draft genome of a second virus-susceptible host strain in the model system.</title>
        <authorList>
            <person name="Chase E."/>
            <person name="Truchon A.R."/>
            <person name="Schepens W."/>
            <person name="Wilhelm S.W."/>
        </authorList>
    </citation>
    <scope>NUCLEOTIDE SEQUENCE [LARGE SCALE GENOMIC DNA]</scope>
    <source>
        <strain evidence="1 2">CCMP1851</strain>
    </source>
</reference>